<evidence type="ECO:0000313" key="1">
    <source>
        <dbReference type="EMBL" id="PWF48254.1"/>
    </source>
</evidence>
<proteinExistence type="predicted"/>
<protein>
    <recommendedName>
        <fullName evidence="3">Solute-binding protein family 3/N-terminal domain-containing protein</fullName>
    </recommendedName>
</protein>
<dbReference type="Proteomes" id="UP000241421">
    <property type="component" value="Unassembled WGS sequence"/>
</dbReference>
<name>A0A2U2HL89_9BURK</name>
<organism evidence="1 2">
    <name type="scientific">Massilia glaciei</name>
    <dbReference type="NCBI Taxonomy" id="1524097"/>
    <lineage>
        <taxon>Bacteria</taxon>
        <taxon>Pseudomonadati</taxon>
        <taxon>Pseudomonadota</taxon>
        <taxon>Betaproteobacteria</taxon>
        <taxon>Burkholderiales</taxon>
        <taxon>Oxalobacteraceae</taxon>
        <taxon>Telluria group</taxon>
        <taxon>Massilia</taxon>
    </lineage>
</organism>
<gene>
    <name evidence="1" type="ORF">C7C56_012785</name>
</gene>
<dbReference type="SUPFAM" id="SSF53850">
    <property type="entry name" value="Periplasmic binding protein-like II"/>
    <property type="match status" value="1"/>
</dbReference>
<reference evidence="1 2" key="1">
    <citation type="submission" date="2018-04" db="EMBL/GenBank/DDBJ databases">
        <title>Massilia violaceinigra sp. nov., a novel purple-pigmented bacterium isolated from Tianshan glacier, Xinjiang, China.</title>
        <authorList>
            <person name="Wang H."/>
        </authorList>
    </citation>
    <scope>NUCLEOTIDE SEQUENCE [LARGE SCALE GENOMIC DNA]</scope>
    <source>
        <strain evidence="1 2">B448-2</strain>
    </source>
</reference>
<evidence type="ECO:0008006" key="3">
    <source>
        <dbReference type="Google" id="ProtNLM"/>
    </source>
</evidence>
<accession>A0A2U2HL89</accession>
<dbReference type="OrthoDB" id="547680at2"/>
<dbReference type="EMBL" id="PXWF02000208">
    <property type="protein sequence ID" value="PWF48254.1"/>
    <property type="molecule type" value="Genomic_DNA"/>
</dbReference>
<sequence>MGTQWSDAAIMRSNGYTVTTSLHYDALFPMLALNRFDYFPRGLYEVWNEAEVHRDEGLRIEKNIMLYYPAPFYFFVNKKDVALAERIERGLKMAQEDGSFDRLLLSFPWFVRGMQEQKNSKRKLFVLDGPAAQP</sequence>
<comment type="caution">
    <text evidence="1">The sequence shown here is derived from an EMBL/GenBank/DDBJ whole genome shotgun (WGS) entry which is preliminary data.</text>
</comment>
<dbReference type="AlphaFoldDB" id="A0A2U2HL89"/>
<keyword evidence="2" id="KW-1185">Reference proteome</keyword>
<evidence type="ECO:0000313" key="2">
    <source>
        <dbReference type="Proteomes" id="UP000241421"/>
    </source>
</evidence>